<keyword evidence="2" id="KW-1185">Reference proteome</keyword>
<evidence type="ECO:0000313" key="1">
    <source>
        <dbReference type="EMBL" id="OYR19708.1"/>
    </source>
</evidence>
<name>A0A256FY71_9HYPH</name>
<evidence type="ECO:0000313" key="2">
    <source>
        <dbReference type="Proteomes" id="UP000215590"/>
    </source>
</evidence>
<dbReference type="Proteomes" id="UP000215590">
    <property type="component" value="Unassembled WGS sequence"/>
</dbReference>
<proteinExistence type="predicted"/>
<sequence>MVVTVQIAMAETQSEQCPVVMAEQIPQLTVSFTFRAHKKNVIPVITTGKN</sequence>
<dbReference type="AlphaFoldDB" id="A0A256FY71"/>
<gene>
    <name evidence="1" type="ORF">CEV31_1126</name>
</gene>
<comment type="caution">
    <text evidence="1">The sequence shown here is derived from an EMBL/GenBank/DDBJ whole genome shotgun (WGS) entry which is preliminary data.</text>
</comment>
<reference evidence="1 2" key="1">
    <citation type="submission" date="2017-07" db="EMBL/GenBank/DDBJ databases">
        <title>Phylogenetic study on the rhizospheric bacterium Ochrobactrum sp. A44.</title>
        <authorList>
            <person name="Krzyzanowska D.M."/>
            <person name="Ossowicki A."/>
            <person name="Rajewska M."/>
            <person name="Maciag T."/>
            <person name="Kaczynski Z."/>
            <person name="Czerwicka M."/>
            <person name="Jafra S."/>
        </authorList>
    </citation>
    <scope>NUCLEOTIDE SEQUENCE [LARGE SCALE GENOMIC DNA]</scope>
    <source>
        <strain evidence="1 2">DSM 7216</strain>
    </source>
</reference>
<dbReference type="EMBL" id="NNRJ01000015">
    <property type="protein sequence ID" value="OYR19708.1"/>
    <property type="molecule type" value="Genomic_DNA"/>
</dbReference>
<organism evidence="1 2">
    <name type="scientific">Brucella thiophenivorans</name>
    <dbReference type="NCBI Taxonomy" id="571255"/>
    <lineage>
        <taxon>Bacteria</taxon>
        <taxon>Pseudomonadati</taxon>
        <taxon>Pseudomonadota</taxon>
        <taxon>Alphaproteobacteria</taxon>
        <taxon>Hyphomicrobiales</taxon>
        <taxon>Brucellaceae</taxon>
        <taxon>Brucella/Ochrobactrum group</taxon>
        <taxon>Brucella</taxon>
    </lineage>
</organism>
<protein>
    <submittedName>
        <fullName evidence="1">Uncharacterized protein</fullName>
    </submittedName>
</protein>
<accession>A0A256FY71</accession>